<evidence type="ECO:0000313" key="4">
    <source>
        <dbReference type="EMBL" id="RRQ22259.1"/>
    </source>
</evidence>
<comment type="caution">
    <text evidence="4">The sequence shown here is derived from an EMBL/GenBank/DDBJ whole genome shotgun (WGS) entry which is preliminary data.</text>
</comment>
<dbReference type="InterPro" id="IPR032389">
    <property type="entry name" value="GspB_C"/>
</dbReference>
<gene>
    <name evidence="4" type="ORF">D6C00_10060</name>
</gene>
<dbReference type="EMBL" id="QZMU01000001">
    <property type="protein sequence ID" value="RRQ22259.1"/>
    <property type="molecule type" value="Genomic_DNA"/>
</dbReference>
<evidence type="ECO:0000313" key="5">
    <source>
        <dbReference type="Proteomes" id="UP000287798"/>
    </source>
</evidence>
<protein>
    <recommendedName>
        <fullName evidence="3">Type II secretion system protein GspB C-terminal domain-containing protein</fullName>
    </recommendedName>
</protein>
<organism evidence="4 5">
    <name type="scientific">Thiohalobacter thiocyanaticus</name>
    <dbReference type="NCBI Taxonomy" id="585455"/>
    <lineage>
        <taxon>Bacteria</taxon>
        <taxon>Pseudomonadati</taxon>
        <taxon>Pseudomonadota</taxon>
        <taxon>Gammaproteobacteria</taxon>
        <taxon>Thiohalobacterales</taxon>
        <taxon>Thiohalobacteraceae</taxon>
        <taxon>Thiohalobacter</taxon>
    </lineage>
</organism>
<dbReference type="Proteomes" id="UP000287798">
    <property type="component" value="Unassembled WGS sequence"/>
</dbReference>
<evidence type="ECO:0000259" key="3">
    <source>
        <dbReference type="Pfam" id="PF16537"/>
    </source>
</evidence>
<feature type="compositionally biased region" description="Low complexity" evidence="1">
    <location>
        <begin position="151"/>
        <end position="161"/>
    </location>
</feature>
<dbReference type="Pfam" id="PF16537">
    <property type="entry name" value="T2SSB"/>
    <property type="match status" value="1"/>
</dbReference>
<reference evidence="4 5" key="1">
    <citation type="journal article" date="2010" name="Int. J. Syst. Evol. Microbiol.">
        <title>Thiohalobacter thiocyanaticus gen. nov., sp. nov., a moderately halophilic, sulfur-oxidizing gammaproteobacterium from hypersaline lakes, that utilizes thiocyanate.</title>
        <authorList>
            <person name="Sorokin D.Y."/>
            <person name="Kovaleva O.L."/>
            <person name="Tourova T.P."/>
            <person name="Muyzer G."/>
        </authorList>
    </citation>
    <scope>NUCLEOTIDE SEQUENCE [LARGE SCALE GENOMIC DNA]</scope>
    <source>
        <strain evidence="4 5">Hrh1</strain>
    </source>
</reference>
<dbReference type="AlphaFoldDB" id="A0A426QKH9"/>
<feature type="region of interest" description="Disordered" evidence="1">
    <location>
        <begin position="101"/>
        <end position="166"/>
    </location>
</feature>
<evidence type="ECO:0000256" key="1">
    <source>
        <dbReference type="SAM" id="MobiDB-lite"/>
    </source>
</evidence>
<name>A0A426QKH9_9GAMM</name>
<keyword evidence="2" id="KW-1133">Transmembrane helix</keyword>
<proteinExistence type="predicted"/>
<feature type="compositionally biased region" description="Low complexity" evidence="1">
    <location>
        <begin position="176"/>
        <end position="190"/>
    </location>
</feature>
<feature type="domain" description="Type II secretion system protein GspB C-terminal" evidence="3">
    <location>
        <begin position="211"/>
        <end position="262"/>
    </location>
</feature>
<feature type="region of interest" description="Disordered" evidence="1">
    <location>
        <begin position="172"/>
        <end position="191"/>
    </location>
</feature>
<feature type="transmembrane region" description="Helical" evidence="2">
    <location>
        <begin position="57"/>
        <end position="78"/>
    </location>
</feature>
<keyword evidence="2" id="KW-0812">Transmembrane</keyword>
<keyword evidence="2" id="KW-0472">Membrane</keyword>
<dbReference type="GO" id="GO:0015627">
    <property type="term" value="C:type II protein secretion system complex"/>
    <property type="evidence" value="ECO:0007669"/>
    <property type="project" value="InterPro"/>
</dbReference>
<evidence type="ECO:0000256" key="2">
    <source>
        <dbReference type="SAM" id="Phobius"/>
    </source>
</evidence>
<feature type="compositionally biased region" description="Low complexity" evidence="1">
    <location>
        <begin position="101"/>
        <end position="141"/>
    </location>
</feature>
<accession>A0A426QKH9</accession>
<keyword evidence="5" id="KW-1185">Reference proteome</keyword>
<sequence>MPTVTTVRRACGPPGRGDHRMSYILEALKKSEQERQLGAVPRPELALPAQGRPSRSWWPWLLAAVLLLNAGILVWLMLRPAPSPLLTQDGAGASAASLSAGTSAADSGAPATTAATGTGTEPPAVAATGTESADTQAAPVTQPAPQPPSAPQSESSSRPQPVRGSVQWMRSPETGADTTASEPAAPAAADVPHWEELRAAEKSGLTRPRLDVHVYAEAPAQRFVLIDLRRYREGERLDSGGRLEAITPEGVIIEARGTRYRIGRP</sequence>